<keyword evidence="1" id="KW-0238">DNA-binding</keyword>
<dbReference type="PANTHER" id="PTHR43214">
    <property type="entry name" value="TWO-COMPONENT RESPONSE REGULATOR"/>
    <property type="match status" value="1"/>
</dbReference>
<feature type="domain" description="Response regulatory" evidence="3">
    <location>
        <begin position="5"/>
        <end position="121"/>
    </location>
</feature>
<dbReference type="InterPro" id="IPR001789">
    <property type="entry name" value="Sig_transdc_resp-reg_receiver"/>
</dbReference>
<dbReference type="SMART" id="SM00448">
    <property type="entry name" value="REC"/>
    <property type="match status" value="1"/>
</dbReference>
<dbReference type="PROSITE" id="PS50110">
    <property type="entry name" value="RESPONSE_REGULATORY"/>
    <property type="match status" value="1"/>
</dbReference>
<dbReference type="InterPro" id="IPR039420">
    <property type="entry name" value="WalR-like"/>
</dbReference>
<dbReference type="Gene3D" id="3.40.50.2300">
    <property type="match status" value="1"/>
</dbReference>
<sequence length="135" mass="14490">MGNIKVLIVDGHEKVRQELTAALGRKQGLEIVGAAATGQEALRQVMSLRPDLVLLDVKMDDGNGVETCRRIAAMIPMARVVVLTSYFDETERNKVLSAGACAYLLKEIGAKQLIHALRALGADRMAAGEGKDDGM</sequence>
<dbReference type="GO" id="GO:0003677">
    <property type="term" value="F:DNA binding"/>
    <property type="evidence" value="ECO:0007669"/>
    <property type="project" value="UniProtKB-KW"/>
</dbReference>
<gene>
    <name evidence="4" type="ORF">HYY65_05965</name>
</gene>
<evidence type="ECO:0000256" key="1">
    <source>
        <dbReference type="ARBA" id="ARBA00023125"/>
    </source>
</evidence>
<comment type="caution">
    <text evidence="4">The sequence shown here is derived from an EMBL/GenBank/DDBJ whole genome shotgun (WGS) entry which is preliminary data.</text>
</comment>
<dbReference type="Pfam" id="PF00072">
    <property type="entry name" value="Response_reg"/>
    <property type="match status" value="1"/>
</dbReference>
<evidence type="ECO:0000259" key="3">
    <source>
        <dbReference type="PROSITE" id="PS50110"/>
    </source>
</evidence>
<name>A0A932GPI0_UNCTE</name>
<feature type="modified residue" description="4-aspartylphosphate" evidence="2">
    <location>
        <position position="56"/>
    </location>
</feature>
<reference evidence="4" key="1">
    <citation type="submission" date="2020-07" db="EMBL/GenBank/DDBJ databases">
        <title>Huge and variable diversity of episymbiotic CPR bacteria and DPANN archaea in groundwater ecosystems.</title>
        <authorList>
            <person name="He C.Y."/>
            <person name="Keren R."/>
            <person name="Whittaker M."/>
            <person name="Farag I.F."/>
            <person name="Doudna J."/>
            <person name="Cate J.H.D."/>
            <person name="Banfield J.F."/>
        </authorList>
    </citation>
    <scope>NUCLEOTIDE SEQUENCE</scope>
    <source>
        <strain evidence="4">NC_groundwater_717_Ag_S-0.2um_59_8</strain>
    </source>
</reference>
<protein>
    <submittedName>
        <fullName evidence="4">Response regulator transcription factor</fullName>
    </submittedName>
</protein>
<dbReference type="AlphaFoldDB" id="A0A932GPI0"/>
<dbReference type="Proteomes" id="UP000741360">
    <property type="component" value="Unassembled WGS sequence"/>
</dbReference>
<dbReference type="EMBL" id="JACPSX010000105">
    <property type="protein sequence ID" value="MBI3014595.1"/>
    <property type="molecule type" value="Genomic_DNA"/>
</dbReference>
<keyword evidence="2" id="KW-0597">Phosphoprotein</keyword>
<dbReference type="InterPro" id="IPR058245">
    <property type="entry name" value="NreC/VraR/RcsB-like_REC"/>
</dbReference>
<proteinExistence type="predicted"/>
<organism evidence="4 5">
    <name type="scientific">Tectimicrobiota bacterium</name>
    <dbReference type="NCBI Taxonomy" id="2528274"/>
    <lineage>
        <taxon>Bacteria</taxon>
        <taxon>Pseudomonadati</taxon>
        <taxon>Nitrospinota/Tectimicrobiota group</taxon>
        <taxon>Candidatus Tectimicrobiota</taxon>
    </lineage>
</organism>
<evidence type="ECO:0000313" key="5">
    <source>
        <dbReference type="Proteomes" id="UP000741360"/>
    </source>
</evidence>
<dbReference type="CDD" id="cd17535">
    <property type="entry name" value="REC_NarL-like"/>
    <property type="match status" value="1"/>
</dbReference>
<dbReference type="GO" id="GO:0000160">
    <property type="term" value="P:phosphorelay signal transduction system"/>
    <property type="evidence" value="ECO:0007669"/>
    <property type="project" value="InterPro"/>
</dbReference>
<accession>A0A932GPI0</accession>
<dbReference type="InterPro" id="IPR011006">
    <property type="entry name" value="CheY-like_superfamily"/>
</dbReference>
<evidence type="ECO:0000256" key="2">
    <source>
        <dbReference type="PROSITE-ProRule" id="PRU00169"/>
    </source>
</evidence>
<evidence type="ECO:0000313" key="4">
    <source>
        <dbReference type="EMBL" id="MBI3014595.1"/>
    </source>
</evidence>
<dbReference type="SUPFAM" id="SSF52172">
    <property type="entry name" value="CheY-like"/>
    <property type="match status" value="1"/>
</dbReference>